<feature type="transmembrane region" description="Helical" evidence="4">
    <location>
        <begin position="85"/>
        <end position="113"/>
    </location>
</feature>
<evidence type="ECO:0000259" key="5">
    <source>
        <dbReference type="Pfam" id="PF08797"/>
    </source>
</evidence>
<dbReference type="EMBL" id="LNQM01000002">
    <property type="protein sequence ID" value="KSU77566.1"/>
    <property type="molecule type" value="Genomic_DNA"/>
</dbReference>
<evidence type="ECO:0000313" key="6">
    <source>
        <dbReference type="EMBL" id="KSU77566.1"/>
    </source>
</evidence>
<dbReference type="RefSeq" id="WP_058267159.1">
    <property type="nucleotide sequence ID" value="NZ_FMAZ01000002.1"/>
</dbReference>
<protein>
    <recommendedName>
        <fullName evidence="5">HIRAN domain-containing protein</fullName>
    </recommendedName>
</protein>
<name>A0A0V8IS27_9MICC</name>
<evidence type="ECO:0000256" key="2">
    <source>
        <dbReference type="ARBA" id="ARBA00022801"/>
    </source>
</evidence>
<dbReference type="AlphaFoldDB" id="A0A0V8IS27"/>
<keyword evidence="4" id="KW-0472">Membrane</keyword>
<evidence type="ECO:0000256" key="4">
    <source>
        <dbReference type="SAM" id="Phobius"/>
    </source>
</evidence>
<accession>A0A0V8IS27</accession>
<dbReference type="GO" id="GO:0016818">
    <property type="term" value="F:hydrolase activity, acting on acid anhydrides, in phosphorus-containing anhydrides"/>
    <property type="evidence" value="ECO:0007669"/>
    <property type="project" value="InterPro"/>
</dbReference>
<evidence type="ECO:0000313" key="7">
    <source>
        <dbReference type="Proteomes" id="UP000053199"/>
    </source>
</evidence>
<keyword evidence="4" id="KW-1133">Transmembrane helix</keyword>
<dbReference type="GO" id="GO:0003676">
    <property type="term" value="F:nucleic acid binding"/>
    <property type="evidence" value="ECO:0007669"/>
    <property type="project" value="InterPro"/>
</dbReference>
<feature type="domain" description="HIRAN" evidence="5">
    <location>
        <begin position="227"/>
        <end position="264"/>
    </location>
</feature>
<keyword evidence="7" id="KW-1185">Reference proteome</keyword>
<dbReference type="Gene3D" id="3.30.70.2330">
    <property type="match status" value="1"/>
</dbReference>
<keyword evidence="4" id="KW-0812">Transmembrane</keyword>
<gene>
    <name evidence="6" type="ORF">AS031_05665</name>
</gene>
<sequence>MRIDDETWRQLLAPDGTAAASKFQRNFVRAAVARVTGTRPSLMHLTLGQAASVFDYIGESPAKLNAGGRGEAGVEKAGVIAQWTLLGLLLMVVTLSSPAGILLAAGIVGLIFLMRKRRRRRQAWEDETWSGNSDVPSPTPDVRTGVEVSGTATPLHPVSVEAATAASRRNHAKTPKGEPYRMSLGRPEWPNVEVVGEHAYGEGIRAALRASGALTAQRSEGEAESLQVELVAEPDNPYDSNAISVRWNGRVLGYLSREDAVRYAQPVRRIIASGLVAASSARIWAYDEGNQLRARVTVALPEPAMIAPLNEPPTGVNTLLPWGSGIQILKEEDHFDVLSRYVPSEGIGLLFVTLHKEIYTLKNGTQRPFVEVRLNGERVGELSNVTSAHLLPLLDHTEAVGETALAYAKITGSALAAQLVLQAAKATEISTAWLVTGPHTAPKLLPTATEYVVPPAYVK</sequence>
<comment type="caution">
    <text evidence="6">The sequence shown here is derived from an EMBL/GenBank/DDBJ whole genome shotgun (WGS) entry which is preliminary data.</text>
</comment>
<evidence type="ECO:0000256" key="1">
    <source>
        <dbReference type="ARBA" id="ARBA00022723"/>
    </source>
</evidence>
<dbReference type="GO" id="GO:0008270">
    <property type="term" value="F:zinc ion binding"/>
    <property type="evidence" value="ECO:0007669"/>
    <property type="project" value="InterPro"/>
</dbReference>
<proteinExistence type="predicted"/>
<dbReference type="Proteomes" id="UP000053199">
    <property type="component" value="Unassembled WGS sequence"/>
</dbReference>
<keyword evidence="2" id="KW-0378">Hydrolase</keyword>
<reference evidence="6 7" key="1">
    <citation type="journal article" date="2014" name="Arch. Microbiol.">
        <title>Arthrobacter enclensis sp. nov., isolated from sediment sample.</title>
        <authorList>
            <person name="Dastager S.G."/>
            <person name="Liu Q."/>
            <person name="Tang S.K."/>
            <person name="Krishnamurthi S."/>
            <person name="Lee J.C."/>
            <person name="Li W.J."/>
        </authorList>
    </citation>
    <scope>NUCLEOTIDE SEQUENCE [LARGE SCALE GENOMIC DNA]</scope>
    <source>
        <strain evidence="6 7">NIO-1008</strain>
    </source>
</reference>
<dbReference type="Pfam" id="PF08797">
    <property type="entry name" value="HIRAN"/>
    <property type="match status" value="1"/>
</dbReference>
<feature type="region of interest" description="Disordered" evidence="3">
    <location>
        <begin position="123"/>
        <end position="155"/>
    </location>
</feature>
<keyword evidence="1" id="KW-0479">Metal-binding</keyword>
<organism evidence="6 7">
    <name type="scientific">Pseudarthrobacter enclensis</name>
    <dbReference type="NCBI Taxonomy" id="993070"/>
    <lineage>
        <taxon>Bacteria</taxon>
        <taxon>Bacillati</taxon>
        <taxon>Actinomycetota</taxon>
        <taxon>Actinomycetes</taxon>
        <taxon>Micrococcales</taxon>
        <taxon>Micrococcaceae</taxon>
        <taxon>Pseudarthrobacter</taxon>
    </lineage>
</organism>
<dbReference type="InterPro" id="IPR014905">
    <property type="entry name" value="HIRAN"/>
</dbReference>
<evidence type="ECO:0000256" key="3">
    <source>
        <dbReference type="SAM" id="MobiDB-lite"/>
    </source>
</evidence>